<organism evidence="8 9">
    <name type="scientific">Tunturiibacter lichenicola</name>
    <dbReference type="NCBI Taxonomy" id="2051959"/>
    <lineage>
        <taxon>Bacteria</taxon>
        <taxon>Pseudomonadati</taxon>
        <taxon>Acidobacteriota</taxon>
        <taxon>Terriglobia</taxon>
        <taxon>Terriglobales</taxon>
        <taxon>Acidobacteriaceae</taxon>
        <taxon>Tunturiibacter</taxon>
    </lineage>
</organism>
<dbReference type="Pfam" id="PF16990">
    <property type="entry name" value="CBM_35"/>
    <property type="match status" value="1"/>
</dbReference>
<keyword evidence="4 5" id="KW-0326">Glycosidase</keyword>
<dbReference type="CDD" id="cd14792">
    <property type="entry name" value="GH27"/>
    <property type="match status" value="1"/>
</dbReference>
<comment type="catalytic activity">
    <reaction evidence="5">
        <text>Hydrolysis of terminal, non-reducing alpha-D-galactose residues in alpha-D-galactosides, including galactose oligosaccharides, galactomannans and galactolipids.</text>
        <dbReference type="EC" id="3.2.1.22"/>
    </reaction>
</comment>
<evidence type="ECO:0000256" key="1">
    <source>
        <dbReference type="ARBA" id="ARBA00009743"/>
    </source>
</evidence>
<accession>A0A7Y9NMD5</accession>
<reference evidence="8 9" key="1">
    <citation type="submission" date="2020-07" db="EMBL/GenBank/DDBJ databases">
        <title>Genomic Encyclopedia of Type Strains, Phase IV (KMG-V): Genome sequencing to study the core and pangenomes of soil and plant-associated prokaryotes.</title>
        <authorList>
            <person name="Whitman W."/>
        </authorList>
    </citation>
    <scope>NUCLEOTIDE SEQUENCE [LARGE SCALE GENOMIC DNA]</scope>
    <source>
        <strain evidence="8 9">M8UP30</strain>
    </source>
</reference>
<feature type="transmembrane region" description="Helical" evidence="6">
    <location>
        <begin position="27"/>
        <end position="46"/>
    </location>
</feature>
<dbReference type="GO" id="GO:0005975">
    <property type="term" value="P:carbohydrate metabolic process"/>
    <property type="evidence" value="ECO:0007669"/>
    <property type="project" value="InterPro"/>
</dbReference>
<evidence type="ECO:0000256" key="4">
    <source>
        <dbReference type="ARBA" id="ARBA00023295"/>
    </source>
</evidence>
<evidence type="ECO:0000256" key="2">
    <source>
        <dbReference type="ARBA" id="ARBA00022729"/>
    </source>
</evidence>
<dbReference type="PANTHER" id="PTHR11452">
    <property type="entry name" value="ALPHA-GALACTOSIDASE/ALPHA-N-ACETYLGALACTOSAMINIDASE"/>
    <property type="match status" value="1"/>
</dbReference>
<dbReference type="PRINTS" id="PR00740">
    <property type="entry name" value="GLHYDRLASE27"/>
</dbReference>
<dbReference type="InterPro" id="IPR013785">
    <property type="entry name" value="Aldolase_TIM"/>
</dbReference>
<proteinExistence type="inferred from homology"/>
<dbReference type="SUPFAM" id="SSF49785">
    <property type="entry name" value="Galactose-binding domain-like"/>
    <property type="match status" value="2"/>
</dbReference>
<dbReference type="PANTHER" id="PTHR11452:SF75">
    <property type="entry name" value="ALPHA-GALACTOSIDASE MEL1"/>
    <property type="match status" value="1"/>
</dbReference>
<evidence type="ECO:0000256" key="3">
    <source>
        <dbReference type="ARBA" id="ARBA00022801"/>
    </source>
</evidence>
<comment type="caution">
    <text evidence="8">The sequence shown here is derived from an EMBL/GenBank/DDBJ whole genome shotgun (WGS) entry which is preliminary data.</text>
</comment>
<dbReference type="AlphaFoldDB" id="A0A7Y9NMD5"/>
<dbReference type="InterPro" id="IPR041233">
    <property type="entry name" value="Melibiase_C"/>
</dbReference>
<feature type="domain" description="CBM6" evidence="7">
    <location>
        <begin position="609"/>
        <end position="730"/>
    </location>
</feature>
<keyword evidence="3 5" id="KW-0378">Hydrolase</keyword>
<dbReference type="Proteomes" id="UP000534186">
    <property type="component" value="Unassembled WGS sequence"/>
</dbReference>
<keyword evidence="6" id="KW-0472">Membrane</keyword>
<evidence type="ECO:0000313" key="9">
    <source>
        <dbReference type="Proteomes" id="UP000534186"/>
    </source>
</evidence>
<dbReference type="PROSITE" id="PS51175">
    <property type="entry name" value="CBM6"/>
    <property type="match status" value="1"/>
</dbReference>
<dbReference type="InterPro" id="IPR005084">
    <property type="entry name" value="CBM6"/>
</dbReference>
<evidence type="ECO:0000259" key="7">
    <source>
        <dbReference type="PROSITE" id="PS51175"/>
    </source>
</evidence>
<dbReference type="Gene3D" id="3.20.20.70">
    <property type="entry name" value="Aldolase class I"/>
    <property type="match status" value="1"/>
</dbReference>
<keyword evidence="6" id="KW-1133">Transmembrane helix</keyword>
<dbReference type="Pfam" id="PF17801">
    <property type="entry name" value="Melibiase_C"/>
    <property type="match status" value="1"/>
</dbReference>
<dbReference type="InterPro" id="IPR002241">
    <property type="entry name" value="Glyco_hydro_27"/>
</dbReference>
<dbReference type="Gene3D" id="2.60.40.1180">
    <property type="entry name" value="Golgi alpha-mannosidase II"/>
    <property type="match status" value="1"/>
</dbReference>
<dbReference type="SUPFAM" id="SSF51445">
    <property type="entry name" value="(Trans)glycosidases"/>
    <property type="match status" value="1"/>
</dbReference>
<dbReference type="EC" id="3.2.1.22" evidence="5"/>
<evidence type="ECO:0000256" key="5">
    <source>
        <dbReference type="RuleBase" id="RU361168"/>
    </source>
</evidence>
<keyword evidence="5" id="KW-1015">Disulfide bond</keyword>
<gene>
    <name evidence="8" type="ORF">HDF12_002287</name>
</gene>
<comment type="similarity">
    <text evidence="1 5">Belongs to the glycosyl hydrolase 27 family.</text>
</comment>
<dbReference type="Gene3D" id="2.60.120.260">
    <property type="entry name" value="Galactose-binding domain-like"/>
    <property type="match status" value="2"/>
</dbReference>
<evidence type="ECO:0000313" key="8">
    <source>
        <dbReference type="EMBL" id="NYF51922.1"/>
    </source>
</evidence>
<dbReference type="InterPro" id="IPR013780">
    <property type="entry name" value="Glyco_hydro_b"/>
</dbReference>
<dbReference type="Pfam" id="PF16499">
    <property type="entry name" value="Melibiase_2"/>
    <property type="match status" value="1"/>
</dbReference>
<dbReference type="InterPro" id="IPR017853">
    <property type="entry name" value="GH"/>
</dbReference>
<dbReference type="EMBL" id="JACCCV010000001">
    <property type="protein sequence ID" value="NYF51922.1"/>
    <property type="molecule type" value="Genomic_DNA"/>
</dbReference>
<dbReference type="CDD" id="cd04081">
    <property type="entry name" value="CBM35_galactosidase-like"/>
    <property type="match status" value="2"/>
</dbReference>
<evidence type="ECO:0000256" key="6">
    <source>
        <dbReference type="SAM" id="Phobius"/>
    </source>
</evidence>
<sequence>MTARMTSSIESKISNLKHQHGEAGSRYLRVVFAICFAVFFGCALGGRAQTPGIAEKPYQGWSSFSQQTISSNFLTQANMTAQSDALFASGLQGHGFNYINMDSGWQGSFDANGRPIPNSTIFPDITALVAHIHTNGQKAGIYWIPGVEYPAVVANSTILGTPYHIQDILAVPYTAGNAFGAPGTSPYHYKIDFTKPGAQEYINSVVNLFASWGIDAIKLDAVTPGSYSDDLSIDNRADVAAWAEAIAQSGRPIWFTISWALDQDYLSVWQQFANARRIEGDIDCEGNCSTITNWAMASWRFYDLVGWQNAAGPLVGWNDLDSLEVMNNTTSGLSYEERRSIATLWAMANAPMYLGGDLTTLDAFGKQLLTNDEVIAIDQSAHPAKQALGGDTPVWVSDMEDGNYYVALFNLNAFPSRVVVPWNSLGFAHASRVRDLWNHIELGSLDHGFDTTILGHGVRLLKVTGEGRPRPTESQSYEAEAATLSGTAVIAACSACSGGEKVGGLALGWNNAVTFNNVATSRTGVYQMQIDSLTQGPRSLIYQVNGGPLQTLNVGGGSFFLPSSTTVSVALNKGINSIKFGSPTSYPPDMDRIVVSGDGSGAPPLPSSTTFEAENATLAGTVTPPYCEYCSGAGEAGNIGGGSGNTVTFTQVNVAKTGTYLMEVDYLTAAPRSFFISVNGGANTELDLNGSSWNLPASTVIPVQLQAGSNTIQFGNDSGYAPALDRIAIAPSVESPTLTGAIASKTGGENLRVWKIALTNSGAGRAEGSQINTLSVTQAGGDGTCHPRVIEQLPIQLNGIASSGHAVVDVPIDFSKCAKSATFNVNLVFSANNGADVGDLVGTAEPR</sequence>
<dbReference type="GO" id="GO:0030246">
    <property type="term" value="F:carbohydrate binding"/>
    <property type="evidence" value="ECO:0007669"/>
    <property type="project" value="InterPro"/>
</dbReference>
<dbReference type="GO" id="GO:0004557">
    <property type="term" value="F:alpha-galactosidase activity"/>
    <property type="evidence" value="ECO:0007669"/>
    <property type="project" value="UniProtKB-EC"/>
</dbReference>
<name>A0A7Y9NMD5_9BACT</name>
<keyword evidence="6" id="KW-0812">Transmembrane</keyword>
<dbReference type="InterPro" id="IPR008979">
    <property type="entry name" value="Galactose-bd-like_sf"/>
</dbReference>
<keyword evidence="2" id="KW-0732">Signal</keyword>
<dbReference type="SUPFAM" id="SSF51011">
    <property type="entry name" value="Glycosyl hydrolase domain"/>
    <property type="match status" value="1"/>
</dbReference>
<protein>
    <recommendedName>
        <fullName evidence="5">Alpha-galactosidase</fullName>
        <ecNumber evidence="5">3.2.1.22</ecNumber>
    </recommendedName>
    <alternativeName>
        <fullName evidence="5">Melibiase</fullName>
    </alternativeName>
</protein>